<name>D9PNA9_9ZZZZ</name>
<keyword evidence="1" id="KW-0548">Nucleotidyltransferase</keyword>
<dbReference type="GO" id="GO:0006261">
    <property type="term" value="P:DNA-templated DNA replication"/>
    <property type="evidence" value="ECO:0007669"/>
    <property type="project" value="TreeGrafter"/>
</dbReference>
<dbReference type="EMBL" id="ADZX01000941">
    <property type="protein sequence ID" value="EFK94955.1"/>
    <property type="molecule type" value="Genomic_DNA"/>
</dbReference>
<proteinExistence type="predicted"/>
<dbReference type="AlphaFoldDB" id="D9PNA9"/>
<dbReference type="GO" id="GO:0003887">
    <property type="term" value="F:DNA-directed DNA polymerase activity"/>
    <property type="evidence" value="ECO:0007669"/>
    <property type="project" value="UniProtKB-EC"/>
</dbReference>
<sequence>MSVSFGDIRGQDRALSFLRGVLAGGRISHAYIFHGPVGVGKMLTAMNFAKAANCLAEGARPCDACVPCRKADSSNHPDISLIKPGKEGGSVTVDDIRALIKDASLKPYEAQKKFYIIDEADGMKEEAANAFLKTLEEPPSDSVFILVAENLRRLPATIVSRSQTVKFFALRTDEVREILIKYHGIEPARAHLLSVLSSGRPGDALKYADEEFFAKREKVI</sequence>
<accession>D9PNA9</accession>
<dbReference type="EC" id="2.7.7.7" evidence="1"/>
<dbReference type="PANTHER" id="PTHR11669">
    <property type="entry name" value="REPLICATION FACTOR C / DNA POLYMERASE III GAMMA-TAU SUBUNIT"/>
    <property type="match status" value="1"/>
</dbReference>
<reference evidence="1" key="1">
    <citation type="submission" date="2010-07" db="EMBL/GenBank/DDBJ databases">
        <authorList>
            <consortium name="CONSOLIDER consortium CSD2007-00005"/>
            <person name="Guazzaroni M.-E."/>
            <person name="Richter M."/>
            <person name="Garcia-Salamanca A."/>
            <person name="Yarza P."/>
            <person name="Ferrer M."/>
        </authorList>
    </citation>
    <scope>NUCLEOTIDE SEQUENCE</scope>
</reference>
<dbReference type="InterPro" id="IPR004622">
    <property type="entry name" value="DNA_pol_HolB"/>
</dbReference>
<protein>
    <submittedName>
        <fullName evidence="1">DNA polymerase III delta prime subunit</fullName>
        <ecNumber evidence="1">2.7.7.7</ecNumber>
    </submittedName>
</protein>
<feature type="non-terminal residue" evidence="1">
    <location>
        <position position="220"/>
    </location>
</feature>
<gene>
    <name evidence="1" type="ORF">LDC_3042</name>
</gene>
<dbReference type="GO" id="GO:0008408">
    <property type="term" value="F:3'-5' exonuclease activity"/>
    <property type="evidence" value="ECO:0007669"/>
    <property type="project" value="InterPro"/>
</dbReference>
<keyword evidence="1" id="KW-0808">Transferase</keyword>
<reference evidence="1" key="2">
    <citation type="journal article" date="2011" name="Microb. Ecol.">
        <title>Taxonomic and Functional Metagenomic Profiling of the Microbial Community in the Anoxic Sediment of a Sub-saline Shallow Lake (Laguna de Carrizo, Central Spain).</title>
        <authorList>
            <person name="Ferrer M."/>
            <person name="Guazzaroni M.E."/>
            <person name="Richter M."/>
            <person name="Garcia-Salamanca A."/>
            <person name="Yarza P."/>
            <person name="Suarez-Suarez A."/>
            <person name="Solano J."/>
            <person name="Alcaide M."/>
            <person name="van Dillewijn P."/>
            <person name="Molina-Henares M.A."/>
            <person name="Lopez-Cortes N."/>
            <person name="Al-Ramahi Y."/>
            <person name="Guerrero C."/>
            <person name="Acosta A."/>
            <person name="de Eugenio L.I."/>
            <person name="Martinez V."/>
            <person name="Marques S."/>
            <person name="Rojo F."/>
            <person name="Santero E."/>
            <person name="Genilloud O."/>
            <person name="Perez-Perez J."/>
            <person name="Rossello-Mora R."/>
            <person name="Ramos J.L."/>
        </authorList>
    </citation>
    <scope>NUCLEOTIDE SEQUENCE</scope>
</reference>
<organism evidence="1">
    <name type="scientific">sediment metagenome</name>
    <dbReference type="NCBI Taxonomy" id="749907"/>
    <lineage>
        <taxon>unclassified sequences</taxon>
        <taxon>metagenomes</taxon>
        <taxon>ecological metagenomes</taxon>
    </lineage>
</organism>
<dbReference type="PANTHER" id="PTHR11669:SF8">
    <property type="entry name" value="DNA POLYMERASE III SUBUNIT DELTA"/>
    <property type="match status" value="1"/>
</dbReference>
<evidence type="ECO:0000313" key="1">
    <source>
        <dbReference type="EMBL" id="EFK94955.1"/>
    </source>
</evidence>
<dbReference type="NCBIfam" id="TIGR00678">
    <property type="entry name" value="holB"/>
    <property type="match status" value="1"/>
</dbReference>
<dbReference type="CDD" id="cd00009">
    <property type="entry name" value="AAA"/>
    <property type="match status" value="1"/>
</dbReference>
<dbReference type="Pfam" id="PF13177">
    <property type="entry name" value="DNA_pol3_delta2"/>
    <property type="match status" value="1"/>
</dbReference>
<dbReference type="InterPro" id="IPR050238">
    <property type="entry name" value="DNA_Rep/Repair_Clamp_Loader"/>
</dbReference>
<dbReference type="SUPFAM" id="SSF52540">
    <property type="entry name" value="P-loop containing nucleoside triphosphate hydrolases"/>
    <property type="match status" value="1"/>
</dbReference>
<dbReference type="Gene3D" id="3.40.50.300">
    <property type="entry name" value="P-loop containing nucleotide triphosphate hydrolases"/>
    <property type="match status" value="1"/>
</dbReference>
<dbReference type="InterPro" id="IPR027417">
    <property type="entry name" value="P-loop_NTPase"/>
</dbReference>
<comment type="caution">
    <text evidence="1">The sequence shown here is derived from an EMBL/GenBank/DDBJ whole genome shotgun (WGS) entry which is preliminary data.</text>
</comment>